<dbReference type="PANTHER" id="PTHR11552:SF138">
    <property type="entry name" value="DEHYDROGENASE PKFF-RELATED"/>
    <property type="match status" value="1"/>
</dbReference>
<feature type="active site" description="Proton donor" evidence="7">
    <location>
        <position position="453"/>
    </location>
</feature>
<evidence type="ECO:0000256" key="8">
    <source>
        <dbReference type="PIRSR" id="PIRSR000137-2"/>
    </source>
</evidence>
<accession>A0A6A4HU33</accession>
<dbReference type="Gene3D" id="4.10.450.10">
    <property type="entry name" value="Glucose Oxidase, domain 2"/>
    <property type="match status" value="1"/>
</dbReference>
<dbReference type="PROSITE" id="PS00624">
    <property type="entry name" value="GMC_OXRED_2"/>
    <property type="match status" value="1"/>
</dbReference>
<keyword evidence="3" id="KW-0285">Flavoprotein</keyword>
<feature type="binding site" evidence="8">
    <location>
        <begin position="498"/>
        <end position="499"/>
    </location>
    <ligand>
        <name>FAD</name>
        <dbReference type="ChEBI" id="CHEBI:57692"/>
    </ligand>
</feature>
<evidence type="ECO:0000256" key="4">
    <source>
        <dbReference type="ARBA" id="ARBA00022827"/>
    </source>
</evidence>
<dbReference type="PIRSF" id="PIRSF000137">
    <property type="entry name" value="Alcohol_oxidase"/>
    <property type="match status" value="1"/>
</dbReference>
<dbReference type="SUPFAM" id="SSF51905">
    <property type="entry name" value="FAD/NAD(P)-binding domain"/>
    <property type="match status" value="1"/>
</dbReference>
<dbReference type="OrthoDB" id="269227at2759"/>
<evidence type="ECO:0000256" key="2">
    <source>
        <dbReference type="ARBA" id="ARBA00010790"/>
    </source>
</evidence>
<dbReference type="GO" id="GO:0044550">
    <property type="term" value="P:secondary metabolite biosynthetic process"/>
    <property type="evidence" value="ECO:0007669"/>
    <property type="project" value="TreeGrafter"/>
</dbReference>
<dbReference type="Pfam" id="PF05199">
    <property type="entry name" value="GMC_oxred_C"/>
    <property type="match status" value="1"/>
</dbReference>
<feature type="domain" description="Glucose-methanol-choline oxidoreductase N-terminal" evidence="9">
    <location>
        <begin position="228"/>
        <end position="242"/>
    </location>
</feature>
<evidence type="ECO:0000313" key="11">
    <source>
        <dbReference type="Proteomes" id="UP000799118"/>
    </source>
</evidence>
<feature type="active site" description="Proton acceptor" evidence="7">
    <location>
        <position position="497"/>
    </location>
</feature>
<dbReference type="Gene3D" id="3.30.560.10">
    <property type="entry name" value="Glucose Oxidase, domain 3"/>
    <property type="match status" value="1"/>
</dbReference>
<comment type="cofactor">
    <cofactor evidence="1 8">
        <name>FAD</name>
        <dbReference type="ChEBI" id="CHEBI:57692"/>
    </cofactor>
</comment>
<dbReference type="InterPro" id="IPR007867">
    <property type="entry name" value="GMC_OxRtase_C"/>
</dbReference>
<evidence type="ECO:0000256" key="3">
    <source>
        <dbReference type="ARBA" id="ARBA00022630"/>
    </source>
</evidence>
<evidence type="ECO:0000256" key="6">
    <source>
        <dbReference type="ARBA" id="ARBA00023180"/>
    </source>
</evidence>
<keyword evidence="6" id="KW-0325">Glycoprotein</keyword>
<dbReference type="AlphaFoldDB" id="A0A6A4HU33"/>
<dbReference type="PANTHER" id="PTHR11552">
    <property type="entry name" value="GLUCOSE-METHANOL-CHOLINE GMC OXIDOREDUCTASE"/>
    <property type="match status" value="1"/>
</dbReference>
<evidence type="ECO:0000256" key="1">
    <source>
        <dbReference type="ARBA" id="ARBA00001974"/>
    </source>
</evidence>
<dbReference type="GO" id="GO:0016614">
    <property type="term" value="F:oxidoreductase activity, acting on CH-OH group of donors"/>
    <property type="evidence" value="ECO:0007669"/>
    <property type="project" value="InterPro"/>
</dbReference>
<dbReference type="InterPro" id="IPR027424">
    <property type="entry name" value="Glucose_Oxidase_domain_2"/>
</dbReference>
<dbReference type="Proteomes" id="UP000799118">
    <property type="component" value="Unassembled WGS sequence"/>
</dbReference>
<dbReference type="Pfam" id="PF00732">
    <property type="entry name" value="GMC_oxred_N"/>
    <property type="match status" value="1"/>
</dbReference>
<evidence type="ECO:0000313" key="10">
    <source>
        <dbReference type="EMBL" id="KAE9401220.1"/>
    </source>
</evidence>
<organism evidence="10 11">
    <name type="scientific">Gymnopus androsaceus JB14</name>
    <dbReference type="NCBI Taxonomy" id="1447944"/>
    <lineage>
        <taxon>Eukaryota</taxon>
        <taxon>Fungi</taxon>
        <taxon>Dikarya</taxon>
        <taxon>Basidiomycota</taxon>
        <taxon>Agaricomycotina</taxon>
        <taxon>Agaricomycetes</taxon>
        <taxon>Agaricomycetidae</taxon>
        <taxon>Agaricales</taxon>
        <taxon>Marasmiineae</taxon>
        <taxon>Omphalotaceae</taxon>
        <taxon>Gymnopus</taxon>
    </lineage>
</organism>
<evidence type="ECO:0000259" key="9">
    <source>
        <dbReference type="PROSITE" id="PS00624"/>
    </source>
</evidence>
<keyword evidence="11" id="KW-1185">Reference proteome</keyword>
<evidence type="ECO:0000256" key="5">
    <source>
        <dbReference type="ARBA" id="ARBA00023002"/>
    </source>
</evidence>
<dbReference type="InterPro" id="IPR036188">
    <property type="entry name" value="FAD/NAD-bd_sf"/>
</dbReference>
<name>A0A6A4HU33_9AGAR</name>
<dbReference type="EMBL" id="ML769448">
    <property type="protein sequence ID" value="KAE9401220.1"/>
    <property type="molecule type" value="Genomic_DNA"/>
</dbReference>
<dbReference type="GO" id="GO:0050660">
    <property type="term" value="F:flavin adenine dinucleotide binding"/>
    <property type="evidence" value="ECO:0007669"/>
    <property type="project" value="InterPro"/>
</dbReference>
<comment type="similarity">
    <text evidence="2">Belongs to the GMC oxidoreductase family.</text>
</comment>
<feature type="binding site" evidence="8">
    <location>
        <begin position="452"/>
        <end position="453"/>
    </location>
    <ligand>
        <name>FAD</name>
        <dbReference type="ChEBI" id="CHEBI:57692"/>
    </ligand>
</feature>
<dbReference type="InterPro" id="IPR012132">
    <property type="entry name" value="GMC_OxRdtase"/>
</dbReference>
<evidence type="ECO:0000256" key="7">
    <source>
        <dbReference type="PIRSR" id="PIRSR000137-1"/>
    </source>
</evidence>
<proteinExistence type="inferred from homology"/>
<keyword evidence="5" id="KW-0560">Oxidoreductase</keyword>
<sequence length="519" mass="55706">MPRAEPADNSTRLLGGLAANITGEDQHFNYVVVGGGTAGITLAVRLAEDPSVTVALIEAGSFYELTNAPISSTPVRRHPGSRNFMIYQRPTKESLQIYTWDNFLPYFKKSVKFTPPNTKLRAANSTAEYNPSAFSESGDEIEGFNSGSLLGAQYISATIDPNGEFRASSQETFLTAAANRTNLKVFQLTMAKKILFDSQTKATGVQVTTTGLQPFTLTASKEVILSAGAFQSPQMLMVSGIGPKSTLQKFGIPVIVDNPNVGQNMWDHVLTTSTYPIGLDSARLINDPDFAAAELAAWEANATGPYTNPGADFVAWEKVPSDLRQTFSQSVLQDLKFFPSDWPEIEVTAPDADQPSTGNYGSIAPAVVAPLSRGNVTIASADTDDLPIVNPNLLAHPADKALILAGFKRVRQLFASKSLQKAVIGEEFFPGSQLKTDEEIFEAITEAAMTVWHASCTCKMGKAGDPTAVIDTQGRVFGVQGLRVVDASSFPLLPPGHPQSTVYALAEKIADDIKFADSL</sequence>
<dbReference type="SUPFAM" id="SSF54373">
    <property type="entry name" value="FAD-linked reductases, C-terminal domain"/>
    <property type="match status" value="1"/>
</dbReference>
<reference evidence="10" key="1">
    <citation type="journal article" date="2019" name="Environ. Microbiol.">
        <title>Fungal ecological strategies reflected in gene transcription - a case study of two litter decomposers.</title>
        <authorList>
            <person name="Barbi F."/>
            <person name="Kohler A."/>
            <person name="Barry K."/>
            <person name="Baskaran P."/>
            <person name="Daum C."/>
            <person name="Fauchery L."/>
            <person name="Ihrmark K."/>
            <person name="Kuo A."/>
            <person name="LaButti K."/>
            <person name="Lipzen A."/>
            <person name="Morin E."/>
            <person name="Grigoriev I.V."/>
            <person name="Henrissat B."/>
            <person name="Lindahl B."/>
            <person name="Martin F."/>
        </authorList>
    </citation>
    <scope>NUCLEOTIDE SEQUENCE</scope>
    <source>
        <strain evidence="10">JB14</strain>
    </source>
</reference>
<dbReference type="InterPro" id="IPR000172">
    <property type="entry name" value="GMC_OxRdtase_N"/>
</dbReference>
<dbReference type="Gene3D" id="3.50.50.60">
    <property type="entry name" value="FAD/NAD(P)-binding domain"/>
    <property type="match status" value="2"/>
</dbReference>
<keyword evidence="4 8" id="KW-0274">FAD</keyword>
<protein>
    <submittedName>
        <fullName evidence="10">Alcohol oxidase</fullName>
    </submittedName>
</protein>
<gene>
    <name evidence="10" type="ORF">BT96DRAFT_918956</name>
</gene>